<dbReference type="CDD" id="cd06850">
    <property type="entry name" value="biotinyl_domain"/>
    <property type="match status" value="1"/>
</dbReference>
<keyword evidence="3 8" id="KW-0444">Lipid biosynthesis</keyword>
<dbReference type="GO" id="GO:0003989">
    <property type="term" value="F:acetyl-CoA carboxylase activity"/>
    <property type="evidence" value="ECO:0007669"/>
    <property type="project" value="UniProtKB-EC"/>
</dbReference>
<dbReference type="InterPro" id="IPR050709">
    <property type="entry name" value="Biotin_Carboxyl_Carrier/Decarb"/>
</dbReference>
<protein>
    <recommendedName>
        <fullName evidence="2 8">Biotin carboxyl carrier protein of acetyl-CoA carboxylase</fullName>
    </recommendedName>
</protein>
<evidence type="ECO:0000259" key="9">
    <source>
        <dbReference type="PROSITE" id="PS50968"/>
    </source>
</evidence>
<dbReference type="Pfam" id="PF00364">
    <property type="entry name" value="Biotin_lipoyl"/>
    <property type="match status" value="1"/>
</dbReference>
<comment type="caution">
    <text evidence="10">The sequence shown here is derived from an EMBL/GenBank/DDBJ whole genome shotgun (WGS) entry which is preliminary data.</text>
</comment>
<dbReference type="NCBIfam" id="TIGR00531">
    <property type="entry name" value="BCCP"/>
    <property type="match status" value="1"/>
</dbReference>
<keyword evidence="5 8" id="KW-0443">Lipid metabolism</keyword>
<evidence type="ECO:0000256" key="3">
    <source>
        <dbReference type="ARBA" id="ARBA00022516"/>
    </source>
</evidence>
<keyword evidence="4 8" id="KW-0276">Fatty acid metabolism</keyword>
<keyword evidence="10" id="KW-0436">Ligase</keyword>
<dbReference type="Proteomes" id="UP001523565">
    <property type="component" value="Unassembled WGS sequence"/>
</dbReference>
<dbReference type="RefSeq" id="WP_262067806.1">
    <property type="nucleotide sequence ID" value="NZ_JAMXOC010000001.1"/>
</dbReference>
<dbReference type="PROSITE" id="PS50968">
    <property type="entry name" value="BIOTINYL_LIPOYL"/>
    <property type="match status" value="1"/>
</dbReference>
<keyword evidence="7 8" id="KW-0092">Biotin</keyword>
<comment type="pathway">
    <text evidence="1 8">Lipid metabolism; fatty acid biosynthesis.</text>
</comment>
<evidence type="ECO:0000313" key="11">
    <source>
        <dbReference type="Proteomes" id="UP001523565"/>
    </source>
</evidence>
<evidence type="ECO:0000256" key="5">
    <source>
        <dbReference type="ARBA" id="ARBA00023098"/>
    </source>
</evidence>
<gene>
    <name evidence="10" type="primary">accB</name>
    <name evidence="10" type="ORF">NK118_01380</name>
</gene>
<dbReference type="InterPro" id="IPR001882">
    <property type="entry name" value="Biotin_BS"/>
</dbReference>
<dbReference type="PANTHER" id="PTHR45266">
    <property type="entry name" value="OXALOACETATE DECARBOXYLASE ALPHA CHAIN"/>
    <property type="match status" value="1"/>
</dbReference>
<evidence type="ECO:0000256" key="2">
    <source>
        <dbReference type="ARBA" id="ARBA00017562"/>
    </source>
</evidence>
<dbReference type="PROSITE" id="PS00188">
    <property type="entry name" value="BIOTIN"/>
    <property type="match status" value="1"/>
</dbReference>
<sequence>MKQEHILELIKAVSASNLQTFKYEESETKLVLSKQKGSQVSVSSVEAVPVEAVPVVAPESAAEVSGKVVTSPLVGTFYAAPGEEEPPFVKVGDTVNKGQTLAIVEAMKLMNEIESDYQGVIAEVLVENGEMVEYGQPLFRIS</sequence>
<proteinExistence type="predicted"/>
<dbReference type="PRINTS" id="PR01071">
    <property type="entry name" value="ACOABIOTINCC"/>
</dbReference>
<dbReference type="EMBL" id="JAMZFV010000001">
    <property type="protein sequence ID" value="MCP1108900.1"/>
    <property type="molecule type" value="Genomic_DNA"/>
</dbReference>
<evidence type="ECO:0000313" key="10">
    <source>
        <dbReference type="EMBL" id="MCP1108900.1"/>
    </source>
</evidence>
<dbReference type="InterPro" id="IPR000089">
    <property type="entry name" value="Biotin_lipoyl"/>
</dbReference>
<evidence type="ECO:0000256" key="7">
    <source>
        <dbReference type="ARBA" id="ARBA00023267"/>
    </source>
</evidence>
<comment type="function">
    <text evidence="8">This protein is a component of the acetyl coenzyme A carboxylase complex; first, biotin carboxylase catalyzes the carboxylation of the carrier protein and then the transcarboxylase transfers the carboxyl group to form malonyl-CoA.</text>
</comment>
<evidence type="ECO:0000256" key="6">
    <source>
        <dbReference type="ARBA" id="ARBA00023160"/>
    </source>
</evidence>
<dbReference type="InterPro" id="IPR011053">
    <property type="entry name" value="Single_hybrid_motif"/>
</dbReference>
<keyword evidence="6 8" id="KW-0275">Fatty acid biosynthesis</keyword>
<dbReference type="SUPFAM" id="SSF51230">
    <property type="entry name" value="Single hybrid motif"/>
    <property type="match status" value="1"/>
</dbReference>
<evidence type="ECO:0000256" key="8">
    <source>
        <dbReference type="RuleBase" id="RU364072"/>
    </source>
</evidence>
<dbReference type="PANTHER" id="PTHR45266:SF3">
    <property type="entry name" value="OXALOACETATE DECARBOXYLASE ALPHA CHAIN"/>
    <property type="match status" value="1"/>
</dbReference>
<keyword evidence="11" id="KW-1185">Reference proteome</keyword>
<reference evidence="10 11" key="1">
    <citation type="journal article" date="2022" name="Genome Biol. Evol.">
        <title>Host diet, physiology and behaviors set the stage for Lachnospiraceae cladogenesis.</title>
        <authorList>
            <person name="Vera-Ponce De Leon A."/>
            <person name="Schneider M."/>
            <person name="Jahnes B.C."/>
            <person name="Sadowski V."/>
            <person name="Camuy-Velez L.A."/>
            <person name="Duan J."/>
            <person name="Sabree Z.L."/>
        </authorList>
    </citation>
    <scope>NUCLEOTIDE SEQUENCE [LARGE SCALE GENOMIC DNA]</scope>
    <source>
        <strain evidence="10 11">PAL227</strain>
    </source>
</reference>
<dbReference type="InterPro" id="IPR001249">
    <property type="entry name" value="AcCoA_biotinCC"/>
</dbReference>
<organism evidence="10 11">
    <name type="scientific">Ohessyouella blattaphilus</name>
    <dbReference type="NCBI Taxonomy" id="2949333"/>
    <lineage>
        <taxon>Bacteria</taxon>
        <taxon>Bacillati</taxon>
        <taxon>Bacillota</taxon>
        <taxon>Clostridia</taxon>
        <taxon>Lachnospirales</taxon>
        <taxon>Lachnospiraceae</taxon>
        <taxon>Ohessyouella</taxon>
    </lineage>
</organism>
<evidence type="ECO:0000256" key="1">
    <source>
        <dbReference type="ARBA" id="ARBA00005194"/>
    </source>
</evidence>
<accession>A0ABT1EDW9</accession>
<evidence type="ECO:0000256" key="4">
    <source>
        <dbReference type="ARBA" id="ARBA00022832"/>
    </source>
</evidence>
<feature type="domain" description="Lipoyl-binding" evidence="9">
    <location>
        <begin position="66"/>
        <end position="142"/>
    </location>
</feature>
<name>A0ABT1EDW9_9FIRM</name>
<dbReference type="Gene3D" id="2.40.50.100">
    <property type="match status" value="1"/>
</dbReference>